<gene>
    <name evidence="1" type="ORF">SAMN04489842_3909</name>
</gene>
<evidence type="ECO:0000313" key="1">
    <source>
        <dbReference type="EMBL" id="SDR42589.1"/>
    </source>
</evidence>
<keyword evidence="2" id="KW-1185">Reference proteome</keyword>
<reference evidence="2" key="1">
    <citation type="submission" date="2016-10" db="EMBL/GenBank/DDBJ databases">
        <authorList>
            <person name="Varghese N."/>
            <person name="Submissions S."/>
        </authorList>
    </citation>
    <scope>NUCLEOTIDE SEQUENCE [LARGE SCALE GENOMIC DNA]</scope>
    <source>
        <strain evidence="2">DSM 24767</strain>
    </source>
</reference>
<dbReference type="OrthoDB" id="324335at2157"/>
<dbReference type="Proteomes" id="UP000198848">
    <property type="component" value="Unassembled WGS sequence"/>
</dbReference>
<dbReference type="EMBL" id="FNLC01000006">
    <property type="protein sequence ID" value="SDR42589.1"/>
    <property type="molecule type" value="Genomic_DNA"/>
</dbReference>
<protein>
    <submittedName>
        <fullName evidence="1">Uncharacterized protein</fullName>
    </submittedName>
</protein>
<dbReference type="RefSeq" id="WP_090385617.1">
    <property type="nucleotide sequence ID" value="NZ_FNLC01000006.1"/>
</dbReference>
<sequence>MSNDEPDPLDPEEGRYHPRLLLLDEFDGEIQGRKKFFKSLFHLREEIDGVGKDEWTFEHDSFGPTDQGLSNLFRAYDKLGLVVVEKDGKLWLYKQTNKGSKFAKGIRRGLRILRKKDTEERERSLELVAVVNKDRSGSEIEEDWEIAKRKAEIFGIDQ</sequence>
<name>A0A1H1IY53_NATTX</name>
<accession>A0A1H1IY53</accession>
<proteinExistence type="predicted"/>
<dbReference type="AlphaFoldDB" id="A0A1H1IY53"/>
<evidence type="ECO:0000313" key="2">
    <source>
        <dbReference type="Proteomes" id="UP000198848"/>
    </source>
</evidence>
<organism evidence="1 2">
    <name type="scientific">Natronobacterium texcoconense</name>
    <dbReference type="NCBI Taxonomy" id="1095778"/>
    <lineage>
        <taxon>Archaea</taxon>
        <taxon>Methanobacteriati</taxon>
        <taxon>Methanobacteriota</taxon>
        <taxon>Stenosarchaea group</taxon>
        <taxon>Halobacteria</taxon>
        <taxon>Halobacteriales</taxon>
        <taxon>Natrialbaceae</taxon>
        <taxon>Natronobacterium</taxon>
    </lineage>
</organism>